<dbReference type="OrthoDB" id="8532199at2"/>
<dbReference type="PANTHER" id="PTHR48051:SF1">
    <property type="entry name" value="RAS SUPPRESSOR PROTEIN 1"/>
    <property type="match status" value="1"/>
</dbReference>
<dbReference type="Gene3D" id="1.10.510.10">
    <property type="entry name" value="Transferase(Phosphotransferase) domain 1"/>
    <property type="match status" value="1"/>
</dbReference>
<dbReference type="GO" id="GO:0004672">
    <property type="term" value="F:protein kinase activity"/>
    <property type="evidence" value="ECO:0007669"/>
    <property type="project" value="InterPro"/>
</dbReference>
<reference evidence="6" key="1">
    <citation type="submission" date="2016-10" db="EMBL/GenBank/DDBJ databases">
        <authorList>
            <person name="Varghese N."/>
            <person name="Submissions S."/>
        </authorList>
    </citation>
    <scope>NUCLEOTIDE SEQUENCE [LARGE SCALE GENOMIC DNA]</scope>
    <source>
        <strain evidence="6">JCM 18195</strain>
    </source>
</reference>
<dbReference type="Pfam" id="PF00560">
    <property type="entry name" value="LRR_1"/>
    <property type="match status" value="1"/>
</dbReference>
<dbReference type="PANTHER" id="PTHR48051">
    <property type="match status" value="1"/>
</dbReference>
<evidence type="ECO:0000259" key="4">
    <source>
        <dbReference type="PROSITE" id="PS50011"/>
    </source>
</evidence>
<sequence>MHTLEQLRRGELAGIRRLDLSAELTEFPAEIFDLADSLEVLNLSGNQLRYLPNDLARLHRLRILFCSDNAFSAVPEVLGECAKLEMVGFKANRIAHLPATALPARLRWLILTDNQLESLPAELGSCDRLQKLALAGNHLRALPDSLAELQRLELLRIAANRFERLPEMLLQLPRLTWLAFAGNPFSDTREAQVLAEHPQPPIARDGIELGEVLGQGASGVIHRADWHLAGQPAQPMAAKLFKGSVTSDGLPHSEMAACIAAGSHPNLIRVAGPLAEQADAAPGLLLELIDPAFQPLAGPPSLASCTRDCYAAERRFGVDEALHIARGVASAVAHLHERGILHGDLYAHNLLVNPAGDCLLGDFGAASFFDPGSSSGQTLQRIETRAFGCLLEELLQRCPADQQLDRQQRLRQLQEQCLVEQVGQRPDFAALAASLAVI</sequence>
<feature type="binding site" evidence="3">
    <location>
        <position position="239"/>
    </location>
    <ligand>
        <name>ATP</name>
        <dbReference type="ChEBI" id="CHEBI:30616"/>
    </ligand>
</feature>
<evidence type="ECO:0000256" key="3">
    <source>
        <dbReference type="PROSITE-ProRule" id="PRU10141"/>
    </source>
</evidence>
<dbReference type="InterPro" id="IPR032675">
    <property type="entry name" value="LRR_dom_sf"/>
</dbReference>
<name>A0A1I5TQS5_9GAMM</name>
<dbReference type="Proteomes" id="UP000243084">
    <property type="component" value="Unassembled WGS sequence"/>
</dbReference>
<dbReference type="InterPro" id="IPR011009">
    <property type="entry name" value="Kinase-like_dom_sf"/>
</dbReference>
<dbReference type="GO" id="GO:0005524">
    <property type="term" value="F:ATP binding"/>
    <property type="evidence" value="ECO:0007669"/>
    <property type="project" value="UniProtKB-UniRule"/>
</dbReference>
<dbReference type="InterPro" id="IPR001611">
    <property type="entry name" value="Leu-rich_rpt"/>
</dbReference>
<evidence type="ECO:0000313" key="5">
    <source>
        <dbReference type="EMBL" id="SFP85385.1"/>
    </source>
</evidence>
<proteinExistence type="predicted"/>
<accession>A0A1I5TQS5</accession>
<evidence type="ECO:0000256" key="2">
    <source>
        <dbReference type="ARBA" id="ARBA00022737"/>
    </source>
</evidence>
<dbReference type="Pfam" id="PF13855">
    <property type="entry name" value="LRR_8"/>
    <property type="match status" value="1"/>
</dbReference>
<dbReference type="InterPro" id="IPR000719">
    <property type="entry name" value="Prot_kinase_dom"/>
</dbReference>
<dbReference type="InterPro" id="IPR003591">
    <property type="entry name" value="Leu-rich_rpt_typical-subtyp"/>
</dbReference>
<dbReference type="SMART" id="SM00364">
    <property type="entry name" value="LRR_BAC"/>
    <property type="match status" value="5"/>
</dbReference>
<dbReference type="PROSITE" id="PS00107">
    <property type="entry name" value="PROTEIN_KINASE_ATP"/>
    <property type="match status" value="1"/>
</dbReference>
<dbReference type="SMART" id="SM00369">
    <property type="entry name" value="LRR_TYP"/>
    <property type="match status" value="6"/>
</dbReference>
<dbReference type="Gene3D" id="3.30.200.20">
    <property type="entry name" value="Phosphorylase Kinase, domain 1"/>
    <property type="match status" value="1"/>
</dbReference>
<dbReference type="PROSITE" id="PS51450">
    <property type="entry name" value="LRR"/>
    <property type="match status" value="1"/>
</dbReference>
<keyword evidence="1" id="KW-0433">Leucine-rich repeat</keyword>
<dbReference type="Gene3D" id="3.80.10.10">
    <property type="entry name" value="Ribonuclease Inhibitor"/>
    <property type="match status" value="2"/>
</dbReference>
<dbReference type="GO" id="GO:0005737">
    <property type="term" value="C:cytoplasm"/>
    <property type="evidence" value="ECO:0007669"/>
    <property type="project" value="TreeGrafter"/>
</dbReference>
<dbReference type="SUPFAM" id="SSF52058">
    <property type="entry name" value="L domain-like"/>
    <property type="match status" value="1"/>
</dbReference>
<dbReference type="Pfam" id="PF07714">
    <property type="entry name" value="PK_Tyr_Ser-Thr"/>
    <property type="match status" value="1"/>
</dbReference>
<dbReference type="InterPro" id="IPR017441">
    <property type="entry name" value="Protein_kinase_ATP_BS"/>
</dbReference>
<organism evidence="5 6">
    <name type="scientific">Geopseudomonas sagittaria</name>
    <dbReference type="NCBI Taxonomy" id="1135990"/>
    <lineage>
        <taxon>Bacteria</taxon>
        <taxon>Pseudomonadati</taxon>
        <taxon>Pseudomonadota</taxon>
        <taxon>Gammaproteobacteria</taxon>
        <taxon>Pseudomonadales</taxon>
        <taxon>Pseudomonadaceae</taxon>
        <taxon>Geopseudomonas</taxon>
    </lineage>
</organism>
<feature type="domain" description="Protein kinase" evidence="4">
    <location>
        <begin position="207"/>
        <end position="438"/>
    </location>
</feature>
<dbReference type="AlphaFoldDB" id="A0A1I5TQS5"/>
<keyword evidence="3" id="KW-0067">ATP-binding</keyword>
<evidence type="ECO:0000256" key="1">
    <source>
        <dbReference type="ARBA" id="ARBA00022614"/>
    </source>
</evidence>
<keyword evidence="3" id="KW-0547">Nucleotide-binding</keyword>
<dbReference type="PROSITE" id="PS50011">
    <property type="entry name" value="PROTEIN_KINASE_DOM"/>
    <property type="match status" value="1"/>
</dbReference>
<evidence type="ECO:0000313" key="6">
    <source>
        <dbReference type="Proteomes" id="UP000243084"/>
    </source>
</evidence>
<dbReference type="InterPro" id="IPR050216">
    <property type="entry name" value="LRR_domain-containing"/>
</dbReference>
<dbReference type="RefSeq" id="WP_092430813.1">
    <property type="nucleotide sequence ID" value="NZ_FOXM01000006.1"/>
</dbReference>
<keyword evidence="2" id="KW-0677">Repeat</keyword>
<dbReference type="EMBL" id="FOXM01000006">
    <property type="protein sequence ID" value="SFP85385.1"/>
    <property type="molecule type" value="Genomic_DNA"/>
</dbReference>
<gene>
    <name evidence="5" type="ORF">SAMN05216229_106247</name>
</gene>
<dbReference type="InterPro" id="IPR001245">
    <property type="entry name" value="Ser-Thr/Tyr_kinase_cat_dom"/>
</dbReference>
<dbReference type="SUPFAM" id="SSF56112">
    <property type="entry name" value="Protein kinase-like (PK-like)"/>
    <property type="match status" value="1"/>
</dbReference>
<keyword evidence="6" id="KW-1185">Reference proteome</keyword>
<protein>
    <submittedName>
        <fullName evidence="5">Leucine rich repeat-containing protein</fullName>
    </submittedName>
</protein>